<dbReference type="Proteomes" id="UP000266091">
    <property type="component" value="Unassembled WGS sequence"/>
</dbReference>
<dbReference type="PANTHER" id="PTHR46797">
    <property type="entry name" value="HTH-TYPE TRANSCRIPTIONAL REGULATOR"/>
    <property type="match status" value="1"/>
</dbReference>
<dbReference type="PROSITE" id="PS50943">
    <property type="entry name" value="HTH_CROC1"/>
    <property type="match status" value="1"/>
</dbReference>
<gene>
    <name evidence="3" type="ORF">MESMUL_21150</name>
</gene>
<dbReference type="Pfam" id="PF01381">
    <property type="entry name" value="HTH_3"/>
    <property type="match status" value="1"/>
</dbReference>
<dbReference type="EMBL" id="BGZJ01000002">
    <property type="protein sequence ID" value="GBO94761.1"/>
    <property type="molecule type" value="Genomic_DNA"/>
</dbReference>
<dbReference type="GO" id="GO:0003700">
    <property type="term" value="F:DNA-binding transcription factor activity"/>
    <property type="evidence" value="ECO:0007669"/>
    <property type="project" value="TreeGrafter"/>
</dbReference>
<dbReference type="Gene3D" id="1.10.260.40">
    <property type="entry name" value="lambda repressor-like DNA-binding domains"/>
    <property type="match status" value="1"/>
</dbReference>
<proteinExistence type="predicted"/>
<name>A0A388SH61_9BURK</name>
<dbReference type="InterPro" id="IPR001387">
    <property type="entry name" value="Cro/C1-type_HTH"/>
</dbReference>
<dbReference type="AlphaFoldDB" id="A0A388SH61"/>
<comment type="caution">
    <text evidence="3">The sequence shown here is derived from an EMBL/GenBank/DDBJ whole genome shotgun (WGS) entry which is preliminary data.</text>
</comment>
<dbReference type="SUPFAM" id="SSF47413">
    <property type="entry name" value="lambda repressor-like DNA-binding domains"/>
    <property type="match status" value="1"/>
</dbReference>
<dbReference type="InterPro" id="IPR050807">
    <property type="entry name" value="TransReg_Diox_bact_type"/>
</dbReference>
<dbReference type="GO" id="GO:0005829">
    <property type="term" value="C:cytosol"/>
    <property type="evidence" value="ECO:0007669"/>
    <property type="project" value="TreeGrafter"/>
</dbReference>
<organism evidence="3 4">
    <name type="scientific">Mesosutterella multiformis</name>
    <dbReference type="NCBI Taxonomy" id="2259133"/>
    <lineage>
        <taxon>Bacteria</taxon>
        <taxon>Pseudomonadati</taxon>
        <taxon>Pseudomonadota</taxon>
        <taxon>Betaproteobacteria</taxon>
        <taxon>Burkholderiales</taxon>
        <taxon>Sutterellaceae</taxon>
        <taxon>Mesosutterella</taxon>
    </lineage>
</organism>
<dbReference type="InterPro" id="IPR010982">
    <property type="entry name" value="Lambda_DNA-bd_dom_sf"/>
</dbReference>
<dbReference type="CDD" id="cd00093">
    <property type="entry name" value="HTH_XRE"/>
    <property type="match status" value="1"/>
</dbReference>
<dbReference type="SMART" id="SM00530">
    <property type="entry name" value="HTH_XRE"/>
    <property type="match status" value="1"/>
</dbReference>
<keyword evidence="4" id="KW-1185">Reference proteome</keyword>
<accession>A0A388SH61</accession>
<dbReference type="OrthoDB" id="9034362at2"/>
<protein>
    <recommendedName>
        <fullName evidence="2">HTH cro/C1-type domain-containing protein</fullName>
    </recommendedName>
</protein>
<keyword evidence="1" id="KW-0238">DNA-binding</keyword>
<sequence length="113" mass="12664">MSEIGRLIETRRRALGLSQKELGRSSGLSDTTICKIENGNRTTPSWESLCRIAKALNIHPFEFMLAAGYITRDDVINPKPVLRNLDKLSETDISCLQLLVDFMIARKGSGERN</sequence>
<reference evidence="3 4" key="1">
    <citation type="journal article" date="2018" name="Int. J. Syst. Evol. Microbiol.">
        <title>Mesosutterella multiformis gen. nov., sp. nov., a member of the family Sutterellaceae and Sutterella megalosphaeroides sp. nov., isolated from human faeces.</title>
        <authorList>
            <person name="Sakamoto M."/>
            <person name="Ikeyama N."/>
            <person name="Kunihiro T."/>
            <person name="Iino T."/>
            <person name="Yuki M."/>
            <person name="Ohkuma M."/>
        </authorList>
    </citation>
    <scope>NUCLEOTIDE SEQUENCE [LARGE SCALE GENOMIC DNA]</scope>
    <source>
        <strain evidence="3 4">4NBBH2</strain>
    </source>
</reference>
<evidence type="ECO:0000259" key="2">
    <source>
        <dbReference type="PROSITE" id="PS50943"/>
    </source>
</evidence>
<dbReference type="RefSeq" id="WP_116270968.1">
    <property type="nucleotide sequence ID" value="NZ_BGZJ01000002.1"/>
</dbReference>
<feature type="domain" description="HTH cro/C1-type" evidence="2">
    <location>
        <begin position="8"/>
        <end position="63"/>
    </location>
</feature>
<evidence type="ECO:0000313" key="3">
    <source>
        <dbReference type="EMBL" id="GBO94761.1"/>
    </source>
</evidence>
<evidence type="ECO:0000256" key="1">
    <source>
        <dbReference type="ARBA" id="ARBA00023125"/>
    </source>
</evidence>
<dbReference type="PANTHER" id="PTHR46797:SF1">
    <property type="entry name" value="METHYLPHOSPHONATE SYNTHASE"/>
    <property type="match status" value="1"/>
</dbReference>
<evidence type="ECO:0000313" key="4">
    <source>
        <dbReference type="Proteomes" id="UP000266091"/>
    </source>
</evidence>
<dbReference type="GO" id="GO:0003677">
    <property type="term" value="F:DNA binding"/>
    <property type="evidence" value="ECO:0007669"/>
    <property type="project" value="UniProtKB-KW"/>
</dbReference>